<accession>A0ABR2XHP0</accession>
<evidence type="ECO:0000256" key="3">
    <source>
        <dbReference type="ARBA" id="ARBA00023163"/>
    </source>
</evidence>
<feature type="domain" description="Zn(2)-C6 fungal-type" evidence="6">
    <location>
        <begin position="147"/>
        <end position="177"/>
    </location>
</feature>
<dbReference type="Pfam" id="PF04082">
    <property type="entry name" value="Fungal_trans"/>
    <property type="match status" value="1"/>
</dbReference>
<dbReference type="CDD" id="cd14654">
    <property type="entry name" value="ZIP_Gal4"/>
    <property type="match status" value="1"/>
</dbReference>
<sequence>MMQQSWLNTYVAESDPLCVHQDPAFCQGAFRCDNSTLDTLGCFFWVYDSGCKSLRPDNPWPGIRAGQSLSFDGLEHDINIQNVSNSLDKDKIEVVFKYEDDSFGFGMSQFQLTSAALLLCIASSVDLATILVAMDPSLHHQHASPLACDSCRLRKHKCSRERPACSACVQNRRTCHYSGRVTRSPLTRVYLTSVERRLQRLENLFAQLLPDVNLEEALASSPLDNPASSPIGTRSPKTPNFNAPEAVSAIKRGPGGKISEAVPQEADGFDWQEDFSELADGMAALSVNPKGTGYLGSTAGVFFLRSLLLWMGRSTSMSDGHGVTAKPPRAEEQSTFSSTALHSLVSRQVMNQLIDSYFAIYHVSYPFIHEATFRAQFHEIIPRPSHRSWQMLLSTVLALGAWCMSHPSGDLHDDLYHYALSLGEDESMFESGNFTFVQALVLLSNLSQKRNKPNTGSNFLGLAVRMALSLGLHRELPDWDISLLQRELRRRIWWGLYIFDSGASTTFGRPILLPGMESMDVHAVLNIDDESLTPRTEILPPESSGPTIYSGLKYQSSFHVQSNHISNRLLSASGISREEALSLNQTLDSWSKTLPSYFQISHEPVSQEQWFCWGVRSNETMFLPTTLLLHSTKLAETSALKLPTCQSSQSTSISVASILQEWRVGIPYILDRILQPEPDVLSLDSMEFLNTPSYDFLTWPEGDGGLFSSLSWLGPRQGFED</sequence>
<name>A0ABR2XHP0_9PEZI</name>
<dbReference type="PANTHER" id="PTHR47424:SF2">
    <property type="entry name" value="TRANSCRIPTION FACTOR DOMAIN-CONTAINING PROTEIN-RELATED"/>
    <property type="match status" value="1"/>
</dbReference>
<keyword evidence="4" id="KW-0539">Nucleus</keyword>
<dbReference type="SMART" id="SM00066">
    <property type="entry name" value="GAL4"/>
    <property type="match status" value="1"/>
</dbReference>
<keyword evidence="3" id="KW-0804">Transcription</keyword>
<evidence type="ECO:0000256" key="2">
    <source>
        <dbReference type="ARBA" id="ARBA00023015"/>
    </source>
</evidence>
<dbReference type="Gene3D" id="1.20.5.170">
    <property type="match status" value="1"/>
</dbReference>
<gene>
    <name evidence="7" type="ORF">SCAR479_10097</name>
</gene>
<keyword evidence="8" id="KW-1185">Reference proteome</keyword>
<proteinExistence type="predicted"/>
<dbReference type="PROSITE" id="PS50048">
    <property type="entry name" value="ZN2_CY6_FUNGAL_2"/>
    <property type="match status" value="1"/>
</dbReference>
<dbReference type="Proteomes" id="UP001465668">
    <property type="component" value="Unassembled WGS sequence"/>
</dbReference>
<dbReference type="EMBL" id="JARVKM010000053">
    <property type="protein sequence ID" value="KAK9773180.1"/>
    <property type="molecule type" value="Genomic_DNA"/>
</dbReference>
<dbReference type="PANTHER" id="PTHR47424">
    <property type="entry name" value="REGULATORY PROTEIN GAL4"/>
    <property type="match status" value="1"/>
</dbReference>
<dbReference type="InterPro" id="IPR005600">
    <property type="entry name" value="Gal4_dimer_dom"/>
</dbReference>
<dbReference type="Gene3D" id="4.10.240.10">
    <property type="entry name" value="Zn(2)-C6 fungal-type DNA-binding domain"/>
    <property type="match status" value="1"/>
</dbReference>
<dbReference type="InterPro" id="IPR007219">
    <property type="entry name" value="XnlR_reg_dom"/>
</dbReference>
<dbReference type="Pfam" id="PF00172">
    <property type="entry name" value="Zn_clus"/>
    <property type="match status" value="1"/>
</dbReference>
<evidence type="ECO:0000313" key="7">
    <source>
        <dbReference type="EMBL" id="KAK9773180.1"/>
    </source>
</evidence>
<dbReference type="InterPro" id="IPR051127">
    <property type="entry name" value="Fungal_SecMet_Regulators"/>
</dbReference>
<dbReference type="PROSITE" id="PS00463">
    <property type="entry name" value="ZN2_CY6_FUNGAL_1"/>
    <property type="match status" value="1"/>
</dbReference>
<reference evidence="7 8" key="1">
    <citation type="submission" date="2024-02" db="EMBL/GenBank/DDBJ databases">
        <title>First draft genome assembly of two strains of Seiridium cardinale.</title>
        <authorList>
            <person name="Emiliani G."/>
            <person name="Scali E."/>
        </authorList>
    </citation>
    <scope>NUCLEOTIDE SEQUENCE [LARGE SCALE GENOMIC DNA]</scope>
    <source>
        <strain evidence="7 8">BM-138-000479</strain>
    </source>
</reference>
<feature type="region of interest" description="Disordered" evidence="5">
    <location>
        <begin position="220"/>
        <end position="261"/>
    </location>
</feature>
<feature type="compositionally biased region" description="Polar residues" evidence="5">
    <location>
        <begin position="222"/>
        <end position="241"/>
    </location>
</feature>
<dbReference type="CDD" id="cd00067">
    <property type="entry name" value="GAL4"/>
    <property type="match status" value="1"/>
</dbReference>
<evidence type="ECO:0000256" key="5">
    <source>
        <dbReference type="SAM" id="MobiDB-lite"/>
    </source>
</evidence>
<dbReference type="CDD" id="cd12148">
    <property type="entry name" value="fungal_TF_MHR"/>
    <property type="match status" value="1"/>
</dbReference>
<dbReference type="InterPro" id="IPR036864">
    <property type="entry name" value="Zn2-C6_fun-type_DNA-bd_sf"/>
</dbReference>
<dbReference type="InterPro" id="IPR001138">
    <property type="entry name" value="Zn2Cys6_DnaBD"/>
</dbReference>
<evidence type="ECO:0000256" key="1">
    <source>
        <dbReference type="ARBA" id="ARBA00022723"/>
    </source>
</evidence>
<comment type="caution">
    <text evidence="7">The sequence shown here is derived from an EMBL/GenBank/DDBJ whole genome shotgun (WGS) entry which is preliminary data.</text>
</comment>
<organism evidence="7 8">
    <name type="scientific">Seiridium cardinale</name>
    <dbReference type="NCBI Taxonomy" id="138064"/>
    <lineage>
        <taxon>Eukaryota</taxon>
        <taxon>Fungi</taxon>
        <taxon>Dikarya</taxon>
        <taxon>Ascomycota</taxon>
        <taxon>Pezizomycotina</taxon>
        <taxon>Sordariomycetes</taxon>
        <taxon>Xylariomycetidae</taxon>
        <taxon>Amphisphaeriales</taxon>
        <taxon>Sporocadaceae</taxon>
        <taxon>Seiridium</taxon>
    </lineage>
</organism>
<keyword evidence="2" id="KW-0805">Transcription regulation</keyword>
<evidence type="ECO:0000256" key="4">
    <source>
        <dbReference type="ARBA" id="ARBA00023242"/>
    </source>
</evidence>
<keyword evidence="1" id="KW-0479">Metal-binding</keyword>
<evidence type="ECO:0000259" key="6">
    <source>
        <dbReference type="PROSITE" id="PS50048"/>
    </source>
</evidence>
<dbReference type="SMART" id="SM00906">
    <property type="entry name" value="Fungal_trans"/>
    <property type="match status" value="1"/>
</dbReference>
<dbReference type="SUPFAM" id="SSF57701">
    <property type="entry name" value="Zn2/Cys6 DNA-binding domain"/>
    <property type="match status" value="1"/>
</dbReference>
<protein>
    <recommendedName>
        <fullName evidence="6">Zn(2)-C6 fungal-type domain-containing protein</fullName>
    </recommendedName>
</protein>
<evidence type="ECO:0000313" key="8">
    <source>
        <dbReference type="Proteomes" id="UP001465668"/>
    </source>
</evidence>